<dbReference type="Proteomes" id="UP000467841">
    <property type="component" value="Unassembled WGS sequence"/>
</dbReference>
<dbReference type="OrthoDB" id="2095648at2759"/>
<dbReference type="Gene3D" id="3.80.10.10">
    <property type="entry name" value="Ribonuclease Inhibitor"/>
    <property type="match status" value="1"/>
</dbReference>
<dbReference type="AlphaFoldDB" id="A0A6D2HRL4"/>
<dbReference type="PROSITE" id="PS50181">
    <property type="entry name" value="FBOX"/>
    <property type="match status" value="1"/>
</dbReference>
<dbReference type="SUPFAM" id="SSF52047">
    <property type="entry name" value="RNI-like"/>
    <property type="match status" value="1"/>
</dbReference>
<gene>
    <name evidence="2" type="ORF">MERR_LOCUS6627</name>
</gene>
<dbReference type="PANTHER" id="PTHR38926">
    <property type="entry name" value="F-BOX DOMAIN CONTAINING PROTEIN, EXPRESSED"/>
    <property type="match status" value="1"/>
</dbReference>
<dbReference type="InterPro" id="IPR001810">
    <property type="entry name" value="F-box_dom"/>
</dbReference>
<name>A0A6D2HRL4_9BRAS</name>
<dbReference type="InterPro" id="IPR032675">
    <property type="entry name" value="LRR_dom_sf"/>
</dbReference>
<dbReference type="Gene3D" id="1.20.1280.50">
    <property type="match status" value="1"/>
</dbReference>
<sequence>MKSGEYGNWAELPPELTSSILVRLGAIEILQNAQRVCTSWYRACKDPSMWRKIHMHKHNDYPSISPDDYDYNAYMIKMKSRHEAMARHAVDRSQGGLVEIDIWLFGTGPLLSHIVDSSRDLRVLRIPRCHEIPNEGPGGLIEAVGKLPLFEELDISYGYFLEETLKIVGKSCPNLKMLRLRTPEVQYDDAEFAVAIAETMPQLRHLQLLGNEAFPDEGLEAILDGCRLLEHLDLRGCRFLFRHSRDLEKRCSERIRVLRRPDESTADAQESWNLATPLDDWM</sequence>
<dbReference type="InterPro" id="IPR036047">
    <property type="entry name" value="F-box-like_dom_sf"/>
</dbReference>
<reference evidence="2" key="1">
    <citation type="submission" date="2020-01" db="EMBL/GenBank/DDBJ databases">
        <authorList>
            <person name="Mishra B."/>
        </authorList>
    </citation>
    <scope>NUCLEOTIDE SEQUENCE [LARGE SCALE GENOMIC DNA]</scope>
</reference>
<proteinExistence type="predicted"/>
<dbReference type="PANTHER" id="PTHR38926:SF78">
    <property type="entry name" value="F-BOX DOMAIN-CONTAINING PROTEIN"/>
    <property type="match status" value="1"/>
</dbReference>
<accession>A0A6D2HRL4</accession>
<dbReference type="Pfam" id="PF12937">
    <property type="entry name" value="F-box-like"/>
    <property type="match status" value="1"/>
</dbReference>
<feature type="domain" description="F-box" evidence="1">
    <location>
        <begin position="6"/>
        <end position="53"/>
    </location>
</feature>
<evidence type="ECO:0000313" key="2">
    <source>
        <dbReference type="EMBL" id="CAA7019392.1"/>
    </source>
</evidence>
<comment type="caution">
    <text evidence="2">The sequence shown here is derived from an EMBL/GenBank/DDBJ whole genome shotgun (WGS) entry which is preliminary data.</text>
</comment>
<evidence type="ECO:0000259" key="1">
    <source>
        <dbReference type="PROSITE" id="PS50181"/>
    </source>
</evidence>
<organism evidence="2 3">
    <name type="scientific">Microthlaspi erraticum</name>
    <dbReference type="NCBI Taxonomy" id="1685480"/>
    <lineage>
        <taxon>Eukaryota</taxon>
        <taxon>Viridiplantae</taxon>
        <taxon>Streptophyta</taxon>
        <taxon>Embryophyta</taxon>
        <taxon>Tracheophyta</taxon>
        <taxon>Spermatophyta</taxon>
        <taxon>Magnoliopsida</taxon>
        <taxon>eudicotyledons</taxon>
        <taxon>Gunneridae</taxon>
        <taxon>Pentapetalae</taxon>
        <taxon>rosids</taxon>
        <taxon>malvids</taxon>
        <taxon>Brassicales</taxon>
        <taxon>Brassicaceae</taxon>
        <taxon>Coluteocarpeae</taxon>
        <taxon>Microthlaspi</taxon>
    </lineage>
</organism>
<dbReference type="SUPFAM" id="SSF81383">
    <property type="entry name" value="F-box domain"/>
    <property type="match status" value="1"/>
</dbReference>
<keyword evidence="3" id="KW-1185">Reference proteome</keyword>
<protein>
    <recommendedName>
        <fullName evidence="1">F-box domain-containing protein</fullName>
    </recommendedName>
</protein>
<evidence type="ECO:0000313" key="3">
    <source>
        <dbReference type="Proteomes" id="UP000467841"/>
    </source>
</evidence>
<dbReference type="EMBL" id="CACVBM020000444">
    <property type="protein sequence ID" value="CAA7019392.1"/>
    <property type="molecule type" value="Genomic_DNA"/>
</dbReference>
<dbReference type="CDD" id="cd22164">
    <property type="entry name" value="F-box_AtSKIP19-like"/>
    <property type="match status" value="1"/>
</dbReference>